<dbReference type="OrthoDB" id="7187300at2"/>
<dbReference type="Gene3D" id="3.40.50.300">
    <property type="entry name" value="P-loop containing nucleotide triphosphate hydrolases"/>
    <property type="match status" value="1"/>
</dbReference>
<dbReference type="RefSeq" id="WP_062147804.1">
    <property type="nucleotide sequence ID" value="NZ_CP013002.1"/>
</dbReference>
<name>A0A0P0P0R3_9CAUL</name>
<dbReference type="InterPro" id="IPR027417">
    <property type="entry name" value="P-loop_NTPase"/>
</dbReference>
<keyword evidence="2" id="KW-1185">Reference proteome</keyword>
<dbReference type="GO" id="GO:0008146">
    <property type="term" value="F:sulfotransferase activity"/>
    <property type="evidence" value="ECO:0007669"/>
    <property type="project" value="InterPro"/>
</dbReference>
<dbReference type="Proteomes" id="UP000056905">
    <property type="component" value="Chromosome"/>
</dbReference>
<organism evidence="1 2">
    <name type="scientific">Caulobacter henricii</name>
    <dbReference type="NCBI Taxonomy" id="69395"/>
    <lineage>
        <taxon>Bacteria</taxon>
        <taxon>Pseudomonadati</taxon>
        <taxon>Pseudomonadota</taxon>
        <taxon>Alphaproteobacteria</taxon>
        <taxon>Caulobacterales</taxon>
        <taxon>Caulobacteraceae</taxon>
        <taxon>Caulobacter</taxon>
    </lineage>
</organism>
<protein>
    <recommendedName>
        <fullName evidence="3">Sulfotransferase family protein</fullName>
    </recommendedName>
</protein>
<evidence type="ECO:0008006" key="3">
    <source>
        <dbReference type="Google" id="ProtNLM"/>
    </source>
</evidence>
<accession>A0A0P0P0R3</accession>
<dbReference type="KEGG" id="chq:AQ619_12060"/>
<sequence>MDLLMHQMTSSTFEQISRVETPRAGIRASASQAYDPSQLLISLHVPKTAGTSFCTTLKSWFGDDRLYLHYRDAADPVRHDGAGARACVHGHFNRVRGIGALAYYPEARQFITFLRDPFSRFVSQWRYLHFQRRSGVPVPALDDNPTFGQWFDRRAKAANEGEDPFSFLAQLPWQVTPDNADRAFDRGYIAVGILEAYDASVRVLAKALGFPPPQAVIHVNRADDAHRSGDPTETYGEWQAAHRDAFALEYAVYEAGRRHLLAALPAALKA</sequence>
<evidence type="ECO:0000313" key="1">
    <source>
        <dbReference type="EMBL" id="ALL14014.1"/>
    </source>
</evidence>
<dbReference type="InterPro" id="IPR005331">
    <property type="entry name" value="Sulfotransferase"/>
</dbReference>
<dbReference type="GO" id="GO:0016020">
    <property type="term" value="C:membrane"/>
    <property type="evidence" value="ECO:0007669"/>
    <property type="project" value="InterPro"/>
</dbReference>
<gene>
    <name evidence="1" type="ORF">AQ619_12060</name>
</gene>
<dbReference type="AlphaFoldDB" id="A0A0P0P0R3"/>
<reference evidence="1 2" key="1">
    <citation type="submission" date="2015-10" db="EMBL/GenBank/DDBJ databases">
        <title>Conservation of the essential genome among Caulobacter and Brevundimonas species.</title>
        <authorList>
            <person name="Scott D."/>
            <person name="Ely B."/>
        </authorList>
    </citation>
    <scope>NUCLEOTIDE SEQUENCE [LARGE SCALE GENOMIC DNA]</scope>
    <source>
        <strain evidence="1 2">CB4</strain>
    </source>
</reference>
<evidence type="ECO:0000313" key="2">
    <source>
        <dbReference type="Proteomes" id="UP000056905"/>
    </source>
</evidence>
<dbReference type="EMBL" id="CP013002">
    <property type="protein sequence ID" value="ALL14014.1"/>
    <property type="molecule type" value="Genomic_DNA"/>
</dbReference>
<proteinExistence type="predicted"/>
<dbReference type="SUPFAM" id="SSF52540">
    <property type="entry name" value="P-loop containing nucleoside triphosphate hydrolases"/>
    <property type="match status" value="1"/>
</dbReference>
<dbReference type="Pfam" id="PF03567">
    <property type="entry name" value="Sulfotransfer_2"/>
    <property type="match status" value="1"/>
</dbReference>